<evidence type="ECO:0000256" key="2">
    <source>
        <dbReference type="ARBA" id="ARBA00022801"/>
    </source>
</evidence>
<organism evidence="5 6">
    <name type="scientific">Frankia nepalensis</name>
    <dbReference type="NCBI Taxonomy" id="1836974"/>
    <lineage>
        <taxon>Bacteria</taxon>
        <taxon>Bacillati</taxon>
        <taxon>Actinomycetota</taxon>
        <taxon>Actinomycetes</taxon>
        <taxon>Frankiales</taxon>
        <taxon>Frankiaceae</taxon>
        <taxon>Frankia</taxon>
    </lineage>
</organism>
<keyword evidence="6" id="KW-1185">Reference proteome</keyword>
<evidence type="ECO:0000313" key="6">
    <source>
        <dbReference type="Proteomes" id="UP000604475"/>
    </source>
</evidence>
<comment type="similarity">
    <text evidence="1 4">Belongs to the glycosyl hydrolase 1 family.</text>
</comment>
<evidence type="ECO:0000313" key="5">
    <source>
        <dbReference type="EMBL" id="MBL7631948.1"/>
    </source>
</evidence>
<reference evidence="5" key="1">
    <citation type="submission" date="2020-12" db="EMBL/GenBank/DDBJ databases">
        <title>Genomic characterization of non-nitrogen-fixing Frankia strains.</title>
        <authorList>
            <person name="Carlos-Shanley C."/>
            <person name="Guerra T."/>
            <person name="Hahn D."/>
        </authorList>
    </citation>
    <scope>NUCLEOTIDE SEQUENCE</scope>
    <source>
        <strain evidence="5">CN6</strain>
    </source>
</reference>
<comment type="caution">
    <text evidence="5">The sequence shown here is derived from an EMBL/GenBank/DDBJ whole genome shotgun (WGS) entry which is preliminary data.</text>
</comment>
<name>A0A937USB2_9ACTN</name>
<dbReference type="InterPro" id="IPR017853">
    <property type="entry name" value="GH"/>
</dbReference>
<dbReference type="InterPro" id="IPR001360">
    <property type="entry name" value="Glyco_hydro_1"/>
</dbReference>
<dbReference type="GO" id="GO:0008422">
    <property type="term" value="F:beta-glucosidase activity"/>
    <property type="evidence" value="ECO:0007669"/>
    <property type="project" value="TreeGrafter"/>
</dbReference>
<keyword evidence="3" id="KW-0326">Glycosidase</keyword>
<dbReference type="Pfam" id="PF00232">
    <property type="entry name" value="Glyco_hydro_1"/>
    <property type="match status" value="2"/>
</dbReference>
<dbReference type="PRINTS" id="PR00131">
    <property type="entry name" value="GLHYDRLASE1"/>
</dbReference>
<sequence length="408" mass="44094">MSSFPKGFLWGAATAPHQVEGGNIASDMWRSEWSEGSPFHEPSGDACDHYHRYPEDIATLAGLGLNAYRFGVEWARIEPEDGFFSRAALDHYRRMVGTCLEQGVKPVVTYNHFTTPRWFASAGGWDGPGAADRFARYAARVTEHIGDLVPWVCTINEANLISLMVHTRFAPAASREDSLGLSEHTGLPDPQAPAPPPVGWPSYNLEVMAKAHRKAVDAIKSGPGNPAVGWTLALVDLQAAEGGEARCAAARQATLLDWLQVSRDDDFVGVQSYTRERIGPGGLLPVPEGAATTQTGWEVYPPALGHSVRLAAEQTGVPVLVTENGMATDDDDARISYTRAALEGLAGCVADGVDVRGYLHWTLLDNFEWTSGYAMTFGLIAVDRTTFARTVKPSARWLGEVARAGGPF</sequence>
<protein>
    <submittedName>
        <fullName evidence="5">Family 1 glycosylhydrolase</fullName>
    </submittedName>
</protein>
<dbReference type="EMBL" id="JAEACQ010000290">
    <property type="protein sequence ID" value="MBL7631948.1"/>
    <property type="molecule type" value="Genomic_DNA"/>
</dbReference>
<evidence type="ECO:0000256" key="4">
    <source>
        <dbReference type="RuleBase" id="RU003690"/>
    </source>
</evidence>
<dbReference type="PANTHER" id="PTHR10353">
    <property type="entry name" value="GLYCOSYL HYDROLASE"/>
    <property type="match status" value="1"/>
</dbReference>
<evidence type="ECO:0000256" key="3">
    <source>
        <dbReference type="ARBA" id="ARBA00023295"/>
    </source>
</evidence>
<dbReference type="Proteomes" id="UP000604475">
    <property type="component" value="Unassembled WGS sequence"/>
</dbReference>
<gene>
    <name evidence="5" type="ORF">I7412_33275</name>
</gene>
<dbReference type="RefSeq" id="WP_203002541.1">
    <property type="nucleotide sequence ID" value="NZ_JADWYU010000112.1"/>
</dbReference>
<keyword evidence="2" id="KW-0378">Hydrolase</keyword>
<dbReference type="SUPFAM" id="SSF51445">
    <property type="entry name" value="(Trans)glycosidases"/>
    <property type="match status" value="1"/>
</dbReference>
<evidence type="ECO:0000256" key="1">
    <source>
        <dbReference type="ARBA" id="ARBA00010838"/>
    </source>
</evidence>
<dbReference type="PANTHER" id="PTHR10353:SF36">
    <property type="entry name" value="LP05116P"/>
    <property type="match status" value="1"/>
</dbReference>
<proteinExistence type="inferred from homology"/>
<dbReference type="GO" id="GO:0005829">
    <property type="term" value="C:cytosol"/>
    <property type="evidence" value="ECO:0007669"/>
    <property type="project" value="TreeGrafter"/>
</dbReference>
<accession>A0A937USB2</accession>
<dbReference type="Gene3D" id="3.20.20.80">
    <property type="entry name" value="Glycosidases"/>
    <property type="match status" value="1"/>
</dbReference>
<dbReference type="GO" id="GO:0016052">
    <property type="term" value="P:carbohydrate catabolic process"/>
    <property type="evidence" value="ECO:0007669"/>
    <property type="project" value="TreeGrafter"/>
</dbReference>
<dbReference type="AlphaFoldDB" id="A0A937USB2"/>